<name>A0A1X7F679_TRICW</name>
<evidence type="ECO:0000313" key="2">
    <source>
        <dbReference type="Proteomes" id="UP000192911"/>
    </source>
</evidence>
<keyword evidence="2" id="KW-1185">Reference proteome</keyword>
<dbReference type="Gene3D" id="3.30.70.60">
    <property type="match status" value="1"/>
</dbReference>
<evidence type="ECO:0008006" key="3">
    <source>
        <dbReference type="Google" id="ProtNLM"/>
    </source>
</evidence>
<dbReference type="Proteomes" id="UP000192911">
    <property type="component" value="Unassembled WGS sequence"/>
</dbReference>
<dbReference type="RefSeq" id="WP_139831167.1">
    <property type="nucleotide sequence ID" value="NZ_BSQD01000011.1"/>
</dbReference>
<proteinExistence type="predicted"/>
<reference evidence="2" key="1">
    <citation type="submission" date="2017-04" db="EMBL/GenBank/DDBJ databases">
        <authorList>
            <person name="Varghese N."/>
            <person name="Submissions S."/>
        </authorList>
    </citation>
    <scope>NUCLEOTIDE SEQUENCE [LARGE SCALE GENOMIC DNA]</scope>
    <source>
        <strain evidence="2">Ballard 720</strain>
    </source>
</reference>
<evidence type="ECO:0000313" key="1">
    <source>
        <dbReference type="EMBL" id="SMF46020.1"/>
    </source>
</evidence>
<dbReference type="AlphaFoldDB" id="A0A1X7F679"/>
<gene>
    <name evidence="1" type="ORF">SAMN06295900_107170</name>
</gene>
<sequence>MSTAFIAPGAAFRHSAPASPGHVRVARIGHWFRVGATAPHAWGAAHRCVAAAAAAVAAFACSWYGAHVAGLDGHLAGQPAPAELARRVEAARARVAELPSVRGRMQAGPERNPDVSSSAGPRWQAVSTLAARHGMTIRTLEPRAVVGDGPHAVRPVRMSARTSFAGLVGFVQRLSTLPVLVVPVEFSVEQADGMLLLETTLRVHEGLPASPIAREGEAAPDGQRARGEERQPWFHDPFDVSRQQAARQVRAVRLLGTMRDGHRSIAVLDTSEGTMVRLAGQAVGLERLVRIGPRAVTLAGQAGERVMTLAEEAS</sequence>
<accession>A0A1X7F679</accession>
<dbReference type="EMBL" id="FXAH01000007">
    <property type="protein sequence ID" value="SMF46020.1"/>
    <property type="molecule type" value="Genomic_DNA"/>
</dbReference>
<organism evidence="1 2">
    <name type="scientific">Trinickia caryophylli</name>
    <name type="common">Paraburkholderia caryophylli</name>
    <dbReference type="NCBI Taxonomy" id="28094"/>
    <lineage>
        <taxon>Bacteria</taxon>
        <taxon>Pseudomonadati</taxon>
        <taxon>Pseudomonadota</taxon>
        <taxon>Betaproteobacteria</taxon>
        <taxon>Burkholderiales</taxon>
        <taxon>Burkholderiaceae</taxon>
        <taxon>Trinickia</taxon>
    </lineage>
</organism>
<dbReference type="InterPro" id="IPR014717">
    <property type="entry name" value="Transl_elong_EF1B/ribsomal_bS6"/>
</dbReference>
<dbReference type="STRING" id="28094.SAMN06295900_107170"/>
<protein>
    <recommendedName>
        <fullName evidence="3">Tfp pilus assembly protein PilO</fullName>
    </recommendedName>
</protein>
<dbReference type="GeneID" id="95549689"/>